<dbReference type="Gene3D" id="2.30.110.10">
    <property type="entry name" value="Electron Transport, Fmn-binding Protein, Chain A"/>
    <property type="match status" value="1"/>
</dbReference>
<gene>
    <name evidence="3" type="ORF">POBO1169_LOCUS9955</name>
</gene>
<dbReference type="SUPFAM" id="SSF50475">
    <property type="entry name" value="FMN-binding split barrel"/>
    <property type="match status" value="1"/>
</dbReference>
<dbReference type="GO" id="GO:0005737">
    <property type="term" value="C:cytoplasm"/>
    <property type="evidence" value="ECO:0007669"/>
    <property type="project" value="UniProtKB-ARBA"/>
</dbReference>
<evidence type="ECO:0000259" key="1">
    <source>
        <dbReference type="Pfam" id="PF10615"/>
    </source>
</evidence>
<sequence>MSAICEAVCTTRSTRIASASVRSPAARAVALKSCPAQAPSSSSSACVRKTTSFAAPALRVARNKTRHARTLAAAAVEAPAAADATVRTDAEVVRTVLEVSTGGTLSTISADEDKWPIGTYVRYVLDAEGLPVFKLRPGAVHTENLAVDNRCSLYVRPHGITKTMSARATLVGKVAPVDQSSDEGKALVQAYMDRFNVCEEEVEFVRLEVDKVLYVANMCDQALPVSAEDYKAADADPLCLVAPSIMEFWNANCQDELLRTSASMSSIPEADLAAANLLWVDQFGCDAELLLSSGQRETLRIPFARAVRDERAARSALTMMGQVAWEEEKDYRPVPIPLEEEPEK</sequence>
<dbReference type="InterPro" id="IPR019595">
    <property type="entry name" value="DUF2470"/>
</dbReference>
<dbReference type="PANTHER" id="PTHR13343">
    <property type="entry name" value="CREG1 PROTEIN"/>
    <property type="match status" value="1"/>
</dbReference>
<evidence type="ECO:0008006" key="4">
    <source>
        <dbReference type="Google" id="ProtNLM"/>
    </source>
</evidence>
<dbReference type="EMBL" id="HBFA01019458">
    <property type="protein sequence ID" value="CAD8669352.1"/>
    <property type="molecule type" value="Transcribed_RNA"/>
</dbReference>
<dbReference type="AlphaFoldDB" id="A0A7S0R7X6"/>
<proteinExistence type="predicted"/>
<accession>A0A7S0R7X6</accession>
<dbReference type="InterPro" id="IPR037119">
    <property type="entry name" value="Haem_oxidase_HugZ-like_sf"/>
</dbReference>
<dbReference type="Pfam" id="PF10615">
    <property type="entry name" value="DUF2470"/>
    <property type="match status" value="1"/>
</dbReference>
<reference evidence="3" key="1">
    <citation type="submission" date="2021-01" db="EMBL/GenBank/DDBJ databases">
        <authorList>
            <person name="Corre E."/>
            <person name="Pelletier E."/>
            <person name="Niang G."/>
            <person name="Scheremetjew M."/>
            <person name="Finn R."/>
            <person name="Kale V."/>
            <person name="Holt S."/>
            <person name="Cochrane G."/>
            <person name="Meng A."/>
            <person name="Brown T."/>
            <person name="Cohen L."/>
        </authorList>
    </citation>
    <scope>NUCLEOTIDE SEQUENCE</scope>
    <source>
        <strain evidence="3">CCMP722</strain>
    </source>
</reference>
<evidence type="ECO:0000259" key="2">
    <source>
        <dbReference type="Pfam" id="PF13883"/>
    </source>
</evidence>
<feature type="domain" description="DUF2470" evidence="1">
    <location>
        <begin position="254"/>
        <end position="320"/>
    </location>
</feature>
<protein>
    <recommendedName>
        <fullName evidence="4">DUF2470 domain-containing protein</fullName>
    </recommendedName>
</protein>
<organism evidence="3">
    <name type="scientific">Pyramimonas obovata</name>
    <dbReference type="NCBI Taxonomy" id="1411642"/>
    <lineage>
        <taxon>Eukaryota</taxon>
        <taxon>Viridiplantae</taxon>
        <taxon>Chlorophyta</taxon>
        <taxon>Pyramimonadophyceae</taxon>
        <taxon>Pyramimonadales</taxon>
        <taxon>Pyramimonadaceae</taxon>
        <taxon>Pyramimonas</taxon>
        <taxon>Pyramimonas incertae sedis</taxon>
    </lineage>
</organism>
<feature type="domain" description="CREG-like beta-barrel" evidence="2">
    <location>
        <begin position="86"/>
        <end position="230"/>
    </location>
</feature>
<evidence type="ECO:0000313" key="3">
    <source>
        <dbReference type="EMBL" id="CAD8669352.1"/>
    </source>
</evidence>
<dbReference type="Gene3D" id="3.20.180.10">
    <property type="entry name" value="PNP-oxidase-like"/>
    <property type="match status" value="1"/>
</dbReference>
<dbReference type="Pfam" id="PF13883">
    <property type="entry name" value="CREG_beta-barrel"/>
    <property type="match status" value="1"/>
</dbReference>
<dbReference type="InterPro" id="IPR055343">
    <property type="entry name" value="CREG_beta-barrel"/>
</dbReference>
<name>A0A7S0R7X6_9CHLO</name>
<dbReference type="InterPro" id="IPR012349">
    <property type="entry name" value="Split_barrel_FMN-bd"/>
</dbReference>
<dbReference type="PANTHER" id="PTHR13343:SF22">
    <property type="entry name" value="GLUTAMYL-TRNA REDUCTASE-BINDING PROTEIN, CHLOROPLASTIC"/>
    <property type="match status" value="1"/>
</dbReference>